<evidence type="ECO:0000256" key="11">
    <source>
        <dbReference type="ARBA" id="ARBA00048718"/>
    </source>
</evidence>
<dbReference type="GO" id="GO:0005634">
    <property type="term" value="C:nucleus"/>
    <property type="evidence" value="ECO:0007669"/>
    <property type="project" value="UniProtKB-SubCell"/>
</dbReference>
<sequence length="194" mass="20418">MTAEDGTTDVQDEPTEAAVLRCEPAQAALDFLTNLRLSAGARVAADASAGGARFECEGCGKATRLYCTRCLRSSLPLPPPLSLGLQVLVLRHPKEPAAKSSAAPLPMLASDVEVREWSPSLPEHDGDGTDAPSAPLAPGTWLVYPTASAVEASEVNWTEVTGLVLIDSRWKHAGAVVADPGLRCMRIELATFSV</sequence>
<accession>A0A813EL25</accession>
<keyword evidence="14" id="KW-1185">Reference proteome</keyword>
<dbReference type="GO" id="GO:0016432">
    <property type="term" value="F:tRNA-uridine aminocarboxypropyltransferase activity"/>
    <property type="evidence" value="ECO:0007669"/>
    <property type="project" value="UniProtKB-EC"/>
</dbReference>
<comment type="similarity">
    <text evidence="8">Belongs to the TDD superfamily. DTWD1 family.</text>
</comment>
<evidence type="ECO:0000259" key="12">
    <source>
        <dbReference type="SMART" id="SM01144"/>
    </source>
</evidence>
<evidence type="ECO:0000256" key="6">
    <source>
        <dbReference type="ARBA" id="ARBA00023242"/>
    </source>
</evidence>
<keyword evidence="3" id="KW-0808">Transferase</keyword>
<evidence type="ECO:0000313" key="14">
    <source>
        <dbReference type="Proteomes" id="UP000654075"/>
    </source>
</evidence>
<dbReference type="InterPro" id="IPR051521">
    <property type="entry name" value="tRNA_Mod/Golgi_Maint"/>
</dbReference>
<evidence type="ECO:0000256" key="3">
    <source>
        <dbReference type="ARBA" id="ARBA00022679"/>
    </source>
</evidence>
<comment type="catalytic activity">
    <reaction evidence="11">
        <text>a uridine in tRNA + S-adenosyl-L-methionine = a 3-[(3S)-3-amino-3-carboxypropyl]uridine in tRNA + S-methyl-5'-thioadenosine + H(+)</text>
        <dbReference type="Rhea" id="RHEA:62432"/>
        <dbReference type="Rhea" id="RHEA-COMP:13339"/>
        <dbReference type="Rhea" id="RHEA-COMP:16092"/>
        <dbReference type="ChEBI" id="CHEBI:15378"/>
        <dbReference type="ChEBI" id="CHEBI:17509"/>
        <dbReference type="ChEBI" id="CHEBI:59789"/>
        <dbReference type="ChEBI" id="CHEBI:65315"/>
        <dbReference type="ChEBI" id="CHEBI:82930"/>
        <dbReference type="EC" id="2.5.1.25"/>
    </reaction>
</comment>
<dbReference type="PANTHER" id="PTHR15627">
    <property type="entry name" value="NATURAL KILLER CELL-SPECIFIC ANTIGEN KLIP1"/>
    <property type="match status" value="1"/>
</dbReference>
<evidence type="ECO:0000256" key="7">
    <source>
        <dbReference type="ARBA" id="ARBA00037050"/>
    </source>
</evidence>
<keyword evidence="6" id="KW-0539">Nucleus</keyword>
<dbReference type="AlphaFoldDB" id="A0A813EL25"/>
<protein>
    <recommendedName>
        <fullName evidence="9">tRNA-uridine aminocarboxypropyltransferase 1</fullName>
        <ecNumber evidence="2">2.5.1.25</ecNumber>
    </recommendedName>
    <alternativeName>
        <fullName evidence="10">DTW domain-containing protein 1</fullName>
    </alternativeName>
</protein>
<feature type="domain" description="DTW" evidence="12">
    <location>
        <begin position="63"/>
        <end position="193"/>
    </location>
</feature>
<dbReference type="SMART" id="SM01144">
    <property type="entry name" value="DTW"/>
    <property type="match status" value="1"/>
</dbReference>
<dbReference type="EC" id="2.5.1.25" evidence="2"/>
<organism evidence="13 14">
    <name type="scientific">Polarella glacialis</name>
    <name type="common">Dinoflagellate</name>
    <dbReference type="NCBI Taxonomy" id="89957"/>
    <lineage>
        <taxon>Eukaryota</taxon>
        <taxon>Sar</taxon>
        <taxon>Alveolata</taxon>
        <taxon>Dinophyceae</taxon>
        <taxon>Suessiales</taxon>
        <taxon>Suessiaceae</taxon>
        <taxon>Polarella</taxon>
    </lineage>
</organism>
<keyword evidence="5" id="KW-0819">tRNA processing</keyword>
<comment type="subcellular location">
    <subcellularLocation>
        <location evidence="1">Nucleus</location>
    </subcellularLocation>
</comment>
<dbReference type="GO" id="GO:0008033">
    <property type="term" value="P:tRNA processing"/>
    <property type="evidence" value="ECO:0007669"/>
    <property type="project" value="UniProtKB-KW"/>
</dbReference>
<evidence type="ECO:0000256" key="10">
    <source>
        <dbReference type="ARBA" id="ARBA00042508"/>
    </source>
</evidence>
<evidence type="ECO:0000313" key="13">
    <source>
        <dbReference type="EMBL" id="CAE8598385.1"/>
    </source>
</evidence>
<comment type="caution">
    <text evidence="13">The sequence shown here is derived from an EMBL/GenBank/DDBJ whole genome shotgun (WGS) entry which is preliminary data.</text>
</comment>
<comment type="function">
    <text evidence="7">Catalyzes the formation of 3-(3-amino-3-carboxypropyl)uridine (acp3U) at position 20 in the D-loop of several cytoplasmic tRNAs (acp3U(20)).</text>
</comment>
<proteinExistence type="inferred from homology"/>
<evidence type="ECO:0000256" key="2">
    <source>
        <dbReference type="ARBA" id="ARBA00012386"/>
    </source>
</evidence>
<evidence type="ECO:0000256" key="5">
    <source>
        <dbReference type="ARBA" id="ARBA00022694"/>
    </source>
</evidence>
<reference evidence="13" key="1">
    <citation type="submission" date="2021-02" db="EMBL/GenBank/DDBJ databases">
        <authorList>
            <person name="Dougan E. K."/>
            <person name="Rhodes N."/>
            <person name="Thang M."/>
            <person name="Chan C."/>
        </authorList>
    </citation>
    <scope>NUCLEOTIDE SEQUENCE</scope>
</reference>
<dbReference type="OrthoDB" id="660555at2759"/>
<evidence type="ECO:0000256" key="8">
    <source>
        <dbReference type="ARBA" id="ARBA00038290"/>
    </source>
</evidence>
<name>A0A813EL25_POLGL</name>
<dbReference type="PANTHER" id="PTHR15627:SF8">
    <property type="entry name" value="TRNA-URIDINE AMINOCARBOXYPROPYLTRANSFERASE 1"/>
    <property type="match status" value="1"/>
</dbReference>
<evidence type="ECO:0000256" key="4">
    <source>
        <dbReference type="ARBA" id="ARBA00022691"/>
    </source>
</evidence>
<evidence type="ECO:0000256" key="9">
    <source>
        <dbReference type="ARBA" id="ARBA00039242"/>
    </source>
</evidence>
<gene>
    <name evidence="13" type="ORF">PGLA1383_LOCUS16793</name>
</gene>
<keyword evidence="4" id="KW-0949">S-adenosyl-L-methionine</keyword>
<dbReference type="Proteomes" id="UP000654075">
    <property type="component" value="Unassembled WGS sequence"/>
</dbReference>
<evidence type="ECO:0000256" key="1">
    <source>
        <dbReference type="ARBA" id="ARBA00004123"/>
    </source>
</evidence>
<dbReference type="InterPro" id="IPR005636">
    <property type="entry name" value="DTW"/>
</dbReference>
<dbReference type="EMBL" id="CAJNNV010010233">
    <property type="protein sequence ID" value="CAE8598385.1"/>
    <property type="molecule type" value="Genomic_DNA"/>
</dbReference>